<comment type="caution">
    <text evidence="1">The sequence shown here is derived from an EMBL/GenBank/DDBJ whole genome shotgun (WGS) entry which is preliminary data.</text>
</comment>
<sequence length="61" mass="7364">MSWMLSYEILKIISFRIYAAKIDWFNKIPDEQRNLLIRFILNIGIATSKKETPFNVRCVWK</sequence>
<organism evidence="1">
    <name type="scientific">uncultured bacterium</name>
    <name type="common">gcode 4</name>
    <dbReference type="NCBI Taxonomy" id="1234023"/>
    <lineage>
        <taxon>Bacteria</taxon>
        <taxon>environmental samples</taxon>
    </lineage>
</organism>
<reference evidence="1" key="1">
    <citation type="journal article" date="2012" name="Science">
        <title>Fermentation, hydrogen, and sulfur metabolism in multiple uncultivated bacterial phyla.</title>
        <authorList>
            <person name="Wrighton K.C."/>
            <person name="Thomas B.C."/>
            <person name="Sharon I."/>
            <person name="Miller C.S."/>
            <person name="Castelle C.J."/>
            <person name="VerBerkmoes N.C."/>
            <person name="Wilkins M.J."/>
            <person name="Hettich R.L."/>
            <person name="Lipton M.S."/>
            <person name="Williams K.H."/>
            <person name="Long P.E."/>
            <person name="Banfield J.F."/>
        </authorList>
    </citation>
    <scope>NUCLEOTIDE SEQUENCE [LARGE SCALE GENOMIC DNA]</scope>
</reference>
<protein>
    <submittedName>
        <fullName evidence="1">Uncharacterized protein</fullName>
    </submittedName>
</protein>
<evidence type="ECO:0000313" key="1">
    <source>
        <dbReference type="EMBL" id="EKE28588.1"/>
    </source>
</evidence>
<dbReference type="AlphaFoldDB" id="K2G069"/>
<proteinExistence type="predicted"/>
<name>K2G069_9BACT</name>
<gene>
    <name evidence="1" type="ORF">ACD_3C00042G0003</name>
</gene>
<dbReference type="EMBL" id="AMFJ01000316">
    <property type="protein sequence ID" value="EKE28588.1"/>
    <property type="molecule type" value="Genomic_DNA"/>
</dbReference>
<accession>K2G069</accession>